<dbReference type="AlphaFoldDB" id="A0A1Z1M8A7"/>
<evidence type="ECO:0000313" key="1">
    <source>
        <dbReference type="EMBL" id="ARW62210.1"/>
    </source>
</evidence>
<protein>
    <submittedName>
        <fullName evidence="1">Uncharacterized protein</fullName>
    </submittedName>
</protein>
<accession>A0A1Z1M8A7</accession>
<name>A0A1Z1M8A7_9FLOR</name>
<keyword evidence="1" id="KW-0934">Plastid</keyword>
<geneLocation type="chloroplast" evidence="1"/>
<reference evidence="1" key="1">
    <citation type="journal article" date="2017" name="J. Phycol.">
        <title>Analysis of chloroplast genomes and a supermatrix inform reclassification of the Rhodomelaceae (Rhodophyta).</title>
        <authorList>
            <person name="Diaz-Tapia P."/>
            <person name="Maggs C.A."/>
            <person name="West J.A."/>
            <person name="Verbruggen H."/>
        </authorList>
    </citation>
    <scope>NUCLEOTIDE SEQUENCE</scope>
    <source>
        <strain evidence="1">JW4523</strain>
    </source>
</reference>
<proteinExistence type="predicted"/>
<organism evidence="1">
    <name type="scientific">Caloglossa beccarii</name>
    <dbReference type="NCBI Taxonomy" id="131038"/>
    <lineage>
        <taxon>Eukaryota</taxon>
        <taxon>Rhodophyta</taxon>
        <taxon>Florideophyceae</taxon>
        <taxon>Rhodymeniophycidae</taxon>
        <taxon>Ceramiales</taxon>
        <taxon>Delesseriaceae</taxon>
        <taxon>Caloglossa</taxon>
    </lineage>
</organism>
<dbReference type="RefSeq" id="YP_009393648.1">
    <property type="nucleotide sequence ID" value="NC_035269.1"/>
</dbReference>
<dbReference type="EMBL" id="MF101422">
    <property type="protein sequence ID" value="ARW62210.1"/>
    <property type="molecule type" value="Genomic_DNA"/>
</dbReference>
<keyword evidence="1" id="KW-0150">Chloroplast</keyword>
<sequence length="33" mass="4251">MIEEAKKFNYFKFFFFLEGFQIQERYFLLLFSE</sequence>
<dbReference type="GeneID" id="33355377"/>
<gene>
    <name evidence="1" type="primary">orf33</name>
</gene>